<evidence type="ECO:0000313" key="1">
    <source>
        <dbReference type="EMBL" id="MDI3318559.1"/>
    </source>
</evidence>
<dbReference type="Gene3D" id="3.30.530.20">
    <property type="match status" value="1"/>
</dbReference>
<dbReference type="InterPro" id="IPR023393">
    <property type="entry name" value="START-like_dom_sf"/>
</dbReference>
<accession>A0ABT6R7M9</accession>
<evidence type="ECO:0000313" key="2">
    <source>
        <dbReference type="Proteomes" id="UP001226434"/>
    </source>
</evidence>
<sequence>MWTKSHTIVTTKATKEQMWKLFENVNGWPTWDNGLEETKLEGKFEAGNQFMLKPKGGPKLTVKLIETLRNQKFTDVTSFPLAKLYDEHIFEETPEGLKVTNKLTMKGLLSFVWIKLVAANMAKSLPQDMQEQINAASALQNEKVSNAIGSDLN</sequence>
<reference evidence="1 2" key="1">
    <citation type="submission" date="2023-05" db="EMBL/GenBank/DDBJ databases">
        <title>Genome sequence of Pinibacter sp. MAH-24.</title>
        <authorList>
            <person name="Huq M.A."/>
        </authorList>
    </citation>
    <scope>NUCLEOTIDE SEQUENCE [LARGE SCALE GENOMIC DNA]</scope>
    <source>
        <strain evidence="1 2">MAH-24</strain>
    </source>
</reference>
<dbReference type="Pfam" id="PF10604">
    <property type="entry name" value="Polyketide_cyc2"/>
    <property type="match status" value="1"/>
</dbReference>
<dbReference type="SUPFAM" id="SSF55961">
    <property type="entry name" value="Bet v1-like"/>
    <property type="match status" value="1"/>
</dbReference>
<comment type="caution">
    <text evidence="1">The sequence shown here is derived from an EMBL/GenBank/DDBJ whole genome shotgun (WGS) entry which is preliminary data.</text>
</comment>
<dbReference type="InterPro" id="IPR019587">
    <property type="entry name" value="Polyketide_cyclase/dehydratase"/>
</dbReference>
<proteinExistence type="predicted"/>
<dbReference type="EMBL" id="JASBRG010000001">
    <property type="protein sequence ID" value="MDI3318559.1"/>
    <property type="molecule type" value="Genomic_DNA"/>
</dbReference>
<organism evidence="1 2">
    <name type="scientific">Pinibacter soli</name>
    <dbReference type="NCBI Taxonomy" id="3044211"/>
    <lineage>
        <taxon>Bacteria</taxon>
        <taxon>Pseudomonadati</taxon>
        <taxon>Bacteroidota</taxon>
        <taxon>Chitinophagia</taxon>
        <taxon>Chitinophagales</taxon>
        <taxon>Chitinophagaceae</taxon>
        <taxon>Pinibacter</taxon>
    </lineage>
</organism>
<evidence type="ECO:0008006" key="3">
    <source>
        <dbReference type="Google" id="ProtNLM"/>
    </source>
</evidence>
<dbReference type="RefSeq" id="WP_282332689.1">
    <property type="nucleotide sequence ID" value="NZ_JASBRG010000001.1"/>
</dbReference>
<gene>
    <name evidence="1" type="ORF">QJ048_02185</name>
</gene>
<protein>
    <recommendedName>
        <fullName evidence="3">Polyketide cyclase</fullName>
    </recommendedName>
</protein>
<name>A0ABT6R7M9_9BACT</name>
<keyword evidence="2" id="KW-1185">Reference proteome</keyword>
<dbReference type="Proteomes" id="UP001226434">
    <property type="component" value="Unassembled WGS sequence"/>
</dbReference>